<dbReference type="InterPro" id="IPR050770">
    <property type="entry name" value="Intradiol_RC_Dioxygenase"/>
</dbReference>
<keyword evidence="4" id="KW-0732">Signal</keyword>
<dbReference type="Gene3D" id="2.60.130.10">
    <property type="entry name" value="Aromatic compound dioxygenase"/>
    <property type="match status" value="1"/>
</dbReference>
<dbReference type="Pfam" id="PF00775">
    <property type="entry name" value="Dioxygenase_C"/>
    <property type="match status" value="1"/>
</dbReference>
<evidence type="ECO:0000256" key="2">
    <source>
        <dbReference type="ARBA" id="ARBA00022964"/>
    </source>
</evidence>
<accession>A0A939JVT0</accession>
<dbReference type="PANTHER" id="PTHR33711">
    <property type="entry name" value="DIOXYGENASE, PUTATIVE (AFU_ORTHOLOGUE AFUA_2G02910)-RELATED"/>
    <property type="match status" value="1"/>
</dbReference>
<sequence>MHPASLVTCWFWLAVSVPTIAQQPTNTATAEPPTCDCCVFDEQRPTHWQTRLAPDTATGQRLQLSGIVYESDGRTPARNVLMYFYHTNAAGRYAKLGTEPRSSHAWWHGYCRGWLKTDEQGRYQINTILPGAYPNERIPAHIHFWVKAPSQRSCYYLSDFVFAHDPRLTESYWSKVEEQEGFLRTEGIRLTKRGSTLVGERTIRLLPQYDREGRQSGLRVGDACPAFDPYHVWGADRGKRTCPMCAYGQGQGVMIWTRSIDSDTLRRLVQFWEQAVARPSVKLARVFVIYTNPAQAPAGQVQRQLEDFAQRNNLHHVAVLYVPSPVHRGSAFLYNINPAVSTTLLFYQRRAVVHNVVDPVATVAELAQQLSWLRP</sequence>
<dbReference type="InterPro" id="IPR015889">
    <property type="entry name" value="Intradiol_dOase_core"/>
</dbReference>
<dbReference type="AlphaFoldDB" id="A0A939JVT0"/>
<reference evidence="6 7" key="1">
    <citation type="submission" date="2021-03" db="EMBL/GenBank/DDBJ databases">
        <title>Fibrella sp. HMF5036 genome sequencing and assembly.</title>
        <authorList>
            <person name="Kang H."/>
            <person name="Kim H."/>
            <person name="Bae S."/>
            <person name="Joh K."/>
        </authorList>
    </citation>
    <scope>NUCLEOTIDE SEQUENCE [LARGE SCALE GENOMIC DNA]</scope>
    <source>
        <strain evidence="6 7">HMF5036</strain>
    </source>
</reference>
<evidence type="ECO:0000259" key="5">
    <source>
        <dbReference type="Pfam" id="PF00775"/>
    </source>
</evidence>
<dbReference type="PANTHER" id="PTHR33711:SF10">
    <property type="entry name" value="INTRADIOL RING-CLEAVAGE DIOXYGENASES DOMAIN-CONTAINING PROTEIN"/>
    <property type="match status" value="1"/>
</dbReference>
<protein>
    <recommendedName>
        <fullName evidence="5">Intradiol ring-cleavage dioxygenases domain-containing protein</fullName>
    </recommendedName>
</protein>
<dbReference type="InterPro" id="IPR000627">
    <property type="entry name" value="Intradiol_dOase_C"/>
</dbReference>
<dbReference type="RefSeq" id="WP_207335149.1">
    <property type="nucleotide sequence ID" value="NZ_JAFMYU010000006.1"/>
</dbReference>
<comment type="caution">
    <text evidence="6">The sequence shown here is derived from an EMBL/GenBank/DDBJ whole genome shotgun (WGS) entry which is preliminary data.</text>
</comment>
<evidence type="ECO:0000313" key="6">
    <source>
        <dbReference type="EMBL" id="MBO0931177.1"/>
    </source>
</evidence>
<proteinExistence type="inferred from homology"/>
<keyword evidence="7" id="KW-1185">Reference proteome</keyword>
<comment type="similarity">
    <text evidence="1">Belongs to the intradiol ring-cleavage dioxygenase family.</text>
</comment>
<feature type="signal peptide" evidence="4">
    <location>
        <begin position="1"/>
        <end position="21"/>
    </location>
</feature>
<evidence type="ECO:0000313" key="7">
    <source>
        <dbReference type="Proteomes" id="UP000664795"/>
    </source>
</evidence>
<keyword evidence="3" id="KW-0560">Oxidoreductase</keyword>
<gene>
    <name evidence="6" type="ORF">J2I48_09245</name>
</gene>
<organism evidence="6 7">
    <name type="scientific">Fibrella aquatilis</name>
    <dbReference type="NCBI Taxonomy" id="2817059"/>
    <lineage>
        <taxon>Bacteria</taxon>
        <taxon>Pseudomonadati</taxon>
        <taxon>Bacteroidota</taxon>
        <taxon>Cytophagia</taxon>
        <taxon>Cytophagales</taxon>
        <taxon>Spirosomataceae</taxon>
        <taxon>Fibrella</taxon>
    </lineage>
</organism>
<name>A0A939JVT0_9BACT</name>
<dbReference type="GO" id="GO:0008199">
    <property type="term" value="F:ferric iron binding"/>
    <property type="evidence" value="ECO:0007669"/>
    <property type="project" value="InterPro"/>
</dbReference>
<dbReference type="EMBL" id="JAFMYU010000006">
    <property type="protein sequence ID" value="MBO0931177.1"/>
    <property type="molecule type" value="Genomic_DNA"/>
</dbReference>
<dbReference type="SUPFAM" id="SSF49482">
    <property type="entry name" value="Aromatic compound dioxygenase"/>
    <property type="match status" value="1"/>
</dbReference>
<keyword evidence="2" id="KW-0223">Dioxygenase</keyword>
<evidence type="ECO:0000256" key="3">
    <source>
        <dbReference type="ARBA" id="ARBA00023002"/>
    </source>
</evidence>
<dbReference type="Proteomes" id="UP000664795">
    <property type="component" value="Unassembled WGS sequence"/>
</dbReference>
<feature type="domain" description="Intradiol ring-cleavage dioxygenases" evidence="5">
    <location>
        <begin position="49"/>
        <end position="170"/>
    </location>
</feature>
<evidence type="ECO:0000256" key="4">
    <source>
        <dbReference type="SAM" id="SignalP"/>
    </source>
</evidence>
<dbReference type="GO" id="GO:0016702">
    <property type="term" value="F:oxidoreductase activity, acting on single donors with incorporation of molecular oxygen, incorporation of two atoms of oxygen"/>
    <property type="evidence" value="ECO:0007669"/>
    <property type="project" value="InterPro"/>
</dbReference>
<evidence type="ECO:0000256" key="1">
    <source>
        <dbReference type="ARBA" id="ARBA00007825"/>
    </source>
</evidence>
<feature type="chain" id="PRO_5037980519" description="Intradiol ring-cleavage dioxygenases domain-containing protein" evidence="4">
    <location>
        <begin position="22"/>
        <end position="375"/>
    </location>
</feature>